<dbReference type="InterPro" id="IPR044801">
    <property type="entry name" value="Filamin"/>
</dbReference>
<dbReference type="Proteomes" id="UP000681967">
    <property type="component" value="Unassembled WGS sequence"/>
</dbReference>
<evidence type="ECO:0000313" key="7">
    <source>
        <dbReference type="EMBL" id="CAF2182040.1"/>
    </source>
</evidence>
<dbReference type="OrthoDB" id="10013807at2759"/>
<keyword evidence="2" id="KW-0677">Repeat</keyword>
<dbReference type="SMART" id="SM00557">
    <property type="entry name" value="IG_FLMN"/>
    <property type="match status" value="2"/>
</dbReference>
<dbReference type="InterPro" id="IPR001298">
    <property type="entry name" value="Filamin/ABP280_rpt"/>
</dbReference>
<dbReference type="Proteomes" id="UP000663856">
    <property type="component" value="Unassembled WGS sequence"/>
</dbReference>
<dbReference type="PANTHER" id="PTHR38537:SF8">
    <property type="entry name" value="FILAMIN-A"/>
    <property type="match status" value="1"/>
</dbReference>
<evidence type="ECO:0000256" key="1">
    <source>
        <dbReference type="ARBA" id="ARBA00009238"/>
    </source>
</evidence>
<dbReference type="Proteomes" id="UP000663834">
    <property type="component" value="Unassembled WGS sequence"/>
</dbReference>
<dbReference type="PANTHER" id="PTHR38537">
    <property type="entry name" value="JITTERBUG, ISOFORM N"/>
    <property type="match status" value="1"/>
</dbReference>
<gene>
    <name evidence="8" type="ORF">BYL167_LOCUS2018</name>
    <name evidence="6" type="ORF">CJN711_LOCUS36112</name>
    <name evidence="5" type="ORF">KQP761_LOCUS18560</name>
    <name evidence="7" type="ORF">WKI299_LOCUS33509</name>
</gene>
<dbReference type="InterPro" id="IPR014756">
    <property type="entry name" value="Ig_E-set"/>
</dbReference>
<organism evidence="6 9">
    <name type="scientific">Rotaria magnacalcarata</name>
    <dbReference type="NCBI Taxonomy" id="392030"/>
    <lineage>
        <taxon>Eukaryota</taxon>
        <taxon>Metazoa</taxon>
        <taxon>Spiralia</taxon>
        <taxon>Gnathifera</taxon>
        <taxon>Rotifera</taxon>
        <taxon>Eurotatoria</taxon>
        <taxon>Bdelloidea</taxon>
        <taxon>Philodinida</taxon>
        <taxon>Philodinidae</taxon>
        <taxon>Rotaria</taxon>
    </lineage>
</organism>
<evidence type="ECO:0000313" key="5">
    <source>
        <dbReference type="EMBL" id="CAF1563478.1"/>
    </source>
</evidence>
<feature type="compositionally biased region" description="Low complexity" evidence="4">
    <location>
        <begin position="625"/>
        <end position="638"/>
    </location>
</feature>
<feature type="region of interest" description="Disordered" evidence="4">
    <location>
        <begin position="621"/>
        <end position="663"/>
    </location>
</feature>
<proteinExistence type="inferred from homology"/>
<sequence>MVVHRQYPSKKYPNSSSTRLLHLTIPATSNFLYDTHDFVWNNPIELDLLNMKKAPLLTNVNENYFLKVLPCIRRLYTIFNSICPNIYRIHCSDSLRILQEIICLMEEYLHIYLPSTLTASSLLNNEEYFNDFIHKLRFSPFNYFYPNTAHASSKKPEVHCFGQGIHVSDSNNKLNQSTLFCFELTTPVEDNLQLSTEIVILDPNENIVSNDIKYISTYDQGYTKLFSCSYKPITQAGIYKISFFYNRTQIAPDPFTVFIQNPNQPKEQLLLEDVKEINIQEMPDYELEGDGCSTKVILNSIARFRLRITSQTNSYYKSNVDPFSLSIIDPFGHTIVVQRRILSPDLLELTYQPMSIGEHQLTISYHNKMHRQLIIDVKNDETNCLSILKPFGPGLQRAIVGLPTEFYVDLSQQKLTNPTTNHSHLQFCLEPSYHAEIDYEQQMATVRYTPLVGGICPIHIIEHNKDIQNSPFICHVKREHISKDKPHIRIIGLSEQIIIHRPVEFEVFIDNPFDDPSHLLNVEVLTEDNSPVVSIDHQHTPYKCSFIPVTLGRHIISIDYAGIVPKNNPFYCQATQEKDIQLNGPAVNNQCLELNKPTHFYFKLEDCLSKNSTERRNLAYESGYSSNDDTSLNSSLTDGTKEITDEPNNYRVTITDGHGNRKQNVSIKNTNEQLDNNVRVDFTPDEQILFINISCTW</sequence>
<evidence type="ECO:0000256" key="3">
    <source>
        <dbReference type="PROSITE-ProRule" id="PRU00087"/>
    </source>
</evidence>
<name>A0A816BAA6_9BILA</name>
<dbReference type="Pfam" id="PF00630">
    <property type="entry name" value="Filamin"/>
    <property type="match status" value="1"/>
</dbReference>
<dbReference type="PROSITE" id="PS50194">
    <property type="entry name" value="FILAMIN_REPEAT"/>
    <property type="match status" value="2"/>
</dbReference>
<dbReference type="SUPFAM" id="SSF81296">
    <property type="entry name" value="E set domains"/>
    <property type="match status" value="2"/>
</dbReference>
<dbReference type="InterPro" id="IPR013783">
    <property type="entry name" value="Ig-like_fold"/>
</dbReference>
<dbReference type="Proteomes" id="UP000663855">
    <property type="component" value="Unassembled WGS sequence"/>
</dbReference>
<evidence type="ECO:0000256" key="2">
    <source>
        <dbReference type="ARBA" id="ARBA00022737"/>
    </source>
</evidence>
<dbReference type="EMBL" id="CAJNRF010015857">
    <property type="protein sequence ID" value="CAF2182040.1"/>
    <property type="molecule type" value="Genomic_DNA"/>
</dbReference>
<dbReference type="EMBL" id="CAJNOV010017461">
    <property type="protein sequence ID" value="CAF1607847.1"/>
    <property type="molecule type" value="Genomic_DNA"/>
</dbReference>
<evidence type="ECO:0000313" key="8">
    <source>
        <dbReference type="EMBL" id="CAF3782614.1"/>
    </source>
</evidence>
<accession>A0A816BAA6</accession>
<feature type="repeat" description="Filamin" evidence="3">
    <location>
        <begin position="492"/>
        <end position="574"/>
    </location>
</feature>
<dbReference type="GO" id="GO:0030036">
    <property type="term" value="P:actin cytoskeleton organization"/>
    <property type="evidence" value="ECO:0007669"/>
    <property type="project" value="InterPro"/>
</dbReference>
<protein>
    <submittedName>
        <fullName evidence="6">Uncharacterized protein</fullName>
    </submittedName>
</protein>
<evidence type="ECO:0000313" key="9">
    <source>
        <dbReference type="Proteomes" id="UP000663855"/>
    </source>
</evidence>
<dbReference type="GO" id="GO:0051015">
    <property type="term" value="F:actin filament binding"/>
    <property type="evidence" value="ECO:0007669"/>
    <property type="project" value="InterPro"/>
</dbReference>
<comment type="similarity">
    <text evidence="1">Belongs to the filamin family.</text>
</comment>
<evidence type="ECO:0000256" key="4">
    <source>
        <dbReference type="SAM" id="MobiDB-lite"/>
    </source>
</evidence>
<dbReference type="InterPro" id="IPR017868">
    <property type="entry name" value="Filamin/ABP280_repeat-like"/>
</dbReference>
<dbReference type="EMBL" id="CAJOBH010000333">
    <property type="protein sequence ID" value="CAF3782614.1"/>
    <property type="molecule type" value="Genomic_DNA"/>
</dbReference>
<evidence type="ECO:0000313" key="6">
    <source>
        <dbReference type="EMBL" id="CAF1607847.1"/>
    </source>
</evidence>
<reference evidence="6" key="1">
    <citation type="submission" date="2021-02" db="EMBL/GenBank/DDBJ databases">
        <authorList>
            <person name="Nowell W R."/>
        </authorList>
    </citation>
    <scope>NUCLEOTIDE SEQUENCE</scope>
</reference>
<feature type="repeat" description="Filamin" evidence="3">
    <location>
        <begin position="380"/>
        <end position="476"/>
    </location>
</feature>
<comment type="caution">
    <text evidence="6">The sequence shown here is derived from an EMBL/GenBank/DDBJ whole genome shotgun (WGS) entry which is preliminary data.</text>
</comment>
<dbReference type="Gene3D" id="2.60.40.10">
    <property type="entry name" value="Immunoglobulins"/>
    <property type="match status" value="2"/>
</dbReference>
<dbReference type="EMBL" id="CAJNOW010009443">
    <property type="protein sequence ID" value="CAF1563478.1"/>
    <property type="molecule type" value="Genomic_DNA"/>
</dbReference>
<dbReference type="AlphaFoldDB" id="A0A816BAA6"/>